<dbReference type="STRING" id="36745.CLSAP_19840"/>
<dbReference type="OrthoDB" id="9800865at2"/>
<dbReference type="PANTHER" id="PTHR38011">
    <property type="entry name" value="DIHYDROFOLATE REDUCTASE FAMILY PROTEIN (AFU_ORTHOLOGUE AFUA_8G06820)"/>
    <property type="match status" value="1"/>
</dbReference>
<dbReference type="InterPro" id="IPR050765">
    <property type="entry name" value="Riboflavin_Biosynth_HTPR"/>
</dbReference>
<dbReference type="SUPFAM" id="SSF53597">
    <property type="entry name" value="Dihydrofolate reductase-like"/>
    <property type="match status" value="1"/>
</dbReference>
<keyword evidence="3 5" id="KW-0560">Oxidoreductase</keyword>
<dbReference type="Pfam" id="PF01872">
    <property type="entry name" value="RibD_C"/>
    <property type="match status" value="1"/>
</dbReference>
<dbReference type="Gene3D" id="3.40.430.10">
    <property type="entry name" value="Dihydrofolate Reductase, subunit A"/>
    <property type="match status" value="1"/>
</dbReference>
<dbReference type="PANTHER" id="PTHR38011:SF7">
    <property type="entry name" value="2,5-DIAMINO-6-RIBOSYLAMINO-4(3H)-PYRIMIDINONE 5'-PHOSPHATE REDUCTASE"/>
    <property type="match status" value="1"/>
</dbReference>
<dbReference type="InterPro" id="IPR002734">
    <property type="entry name" value="RibDG_C"/>
</dbReference>
<keyword evidence="2" id="KW-0521">NADP</keyword>
<name>M1MWT1_9CLOT</name>
<gene>
    <name evidence="5" type="primary">ribD2</name>
    <name evidence="5" type="ORF">Cspa_c21610</name>
</gene>
<dbReference type="RefSeq" id="WP_015392247.1">
    <property type="nucleotide sequence ID" value="NC_020291.1"/>
</dbReference>
<dbReference type="EC" id="1.1.1.302" evidence="5"/>
<dbReference type="HOGENOM" id="CLU_036590_4_1_9"/>
<dbReference type="eggNOG" id="COG1985">
    <property type="taxonomic scope" value="Bacteria"/>
</dbReference>
<evidence type="ECO:0000256" key="3">
    <source>
        <dbReference type="ARBA" id="ARBA00023002"/>
    </source>
</evidence>
<protein>
    <submittedName>
        <fullName evidence="5">2,5-diamino-6-ribosylamino-4(3H)-pyrimidinone 5'-phosphate reductase RibD</fullName>
        <ecNumber evidence="5">1.1.1.302</ecNumber>
    </submittedName>
</protein>
<keyword evidence="6" id="KW-1185">Reference proteome</keyword>
<dbReference type="Proteomes" id="UP000011728">
    <property type="component" value="Chromosome"/>
</dbReference>
<dbReference type="EMBL" id="CP004121">
    <property type="protein sequence ID" value="AGF55927.1"/>
    <property type="molecule type" value="Genomic_DNA"/>
</dbReference>
<sequence length="226" mass="25964">MKVTLFSQVSIDGKLTLGAGSSSKDLFTLLDDNDKKFIHEFRGKVNGIMVGKKTIDTDNPFLTNRYQENRNPIRIVPTSKMDLDFSSNIFTDNEKTIVVTTEDGKDDEKIDYIKSIGKECLVFGKDKVDFTNLFKHLEKEFNIKSIMLEGGGYLNWTLFEENLVDEIILMQLPVIIGGYDNVSLVDGEGFKDIESLKKFEFLECKPRKNYSMLRFKRKKQLAKFVI</sequence>
<evidence type="ECO:0000313" key="6">
    <source>
        <dbReference type="Proteomes" id="UP000011728"/>
    </source>
</evidence>
<comment type="pathway">
    <text evidence="1">Cofactor biosynthesis; riboflavin biosynthesis.</text>
</comment>
<reference evidence="5 6" key="1">
    <citation type="submission" date="2013-02" db="EMBL/GenBank/DDBJ databases">
        <title>Genome sequence of Clostridium saccharoperbutylacetonicum N1-4(HMT).</title>
        <authorList>
            <person name="Poehlein A."/>
            <person name="Daniel R."/>
        </authorList>
    </citation>
    <scope>NUCLEOTIDE SEQUENCE [LARGE SCALE GENOMIC DNA]</scope>
    <source>
        <strain evidence="6">N1-4(HMT)</strain>
    </source>
</reference>
<dbReference type="KEGG" id="csr:Cspa_c21610"/>
<feature type="domain" description="Bacterial bifunctional deaminase-reductase C-terminal" evidence="4">
    <location>
        <begin position="2"/>
        <end position="203"/>
    </location>
</feature>
<dbReference type="PATRIC" id="fig|931276.5.peg.2160"/>
<dbReference type="InterPro" id="IPR024072">
    <property type="entry name" value="DHFR-like_dom_sf"/>
</dbReference>
<evidence type="ECO:0000259" key="4">
    <source>
        <dbReference type="Pfam" id="PF01872"/>
    </source>
</evidence>
<evidence type="ECO:0000256" key="1">
    <source>
        <dbReference type="ARBA" id="ARBA00005104"/>
    </source>
</evidence>
<organism evidence="5 6">
    <name type="scientific">Clostridium saccharoperbutylacetonicum N1-4(HMT)</name>
    <dbReference type="NCBI Taxonomy" id="931276"/>
    <lineage>
        <taxon>Bacteria</taxon>
        <taxon>Bacillati</taxon>
        <taxon>Bacillota</taxon>
        <taxon>Clostridia</taxon>
        <taxon>Eubacteriales</taxon>
        <taxon>Clostridiaceae</taxon>
        <taxon>Clostridium</taxon>
    </lineage>
</organism>
<proteinExistence type="predicted"/>
<accession>M1MWT1</accession>
<evidence type="ECO:0000313" key="5">
    <source>
        <dbReference type="EMBL" id="AGF55927.1"/>
    </source>
</evidence>
<dbReference type="GO" id="GO:0009231">
    <property type="term" value="P:riboflavin biosynthetic process"/>
    <property type="evidence" value="ECO:0007669"/>
    <property type="project" value="InterPro"/>
</dbReference>
<dbReference type="AlphaFoldDB" id="M1MWT1"/>
<evidence type="ECO:0000256" key="2">
    <source>
        <dbReference type="ARBA" id="ARBA00022857"/>
    </source>
</evidence>
<dbReference type="GO" id="GO:0008703">
    <property type="term" value="F:5-amino-6-(5-phosphoribosylamino)uracil reductase activity"/>
    <property type="evidence" value="ECO:0007669"/>
    <property type="project" value="InterPro"/>
</dbReference>